<accession>A0ABU0YKG8</accession>
<name>A0ABU0YKG8_9PROT</name>
<gene>
    <name evidence="1" type="ORF">Q8A70_10975</name>
</gene>
<reference evidence="2" key="1">
    <citation type="submission" date="2023-08" db="EMBL/GenBank/DDBJ databases">
        <title>Rhodospirillaceae gen. nov., a novel taxon isolated from the Yangtze River Yuezi River estuary sludge.</title>
        <authorList>
            <person name="Ruan L."/>
        </authorList>
    </citation>
    <scope>NUCLEOTIDE SEQUENCE [LARGE SCALE GENOMIC DNA]</scope>
    <source>
        <strain evidence="2">R-7</strain>
    </source>
</reference>
<dbReference type="Proteomes" id="UP001230156">
    <property type="component" value="Unassembled WGS sequence"/>
</dbReference>
<organism evidence="1 2">
    <name type="scientific">Dongia sedimenti</name>
    <dbReference type="NCBI Taxonomy" id="3064282"/>
    <lineage>
        <taxon>Bacteria</taxon>
        <taxon>Pseudomonadati</taxon>
        <taxon>Pseudomonadota</taxon>
        <taxon>Alphaproteobacteria</taxon>
        <taxon>Rhodospirillales</taxon>
        <taxon>Dongiaceae</taxon>
        <taxon>Dongia</taxon>
    </lineage>
</organism>
<proteinExistence type="predicted"/>
<evidence type="ECO:0000313" key="2">
    <source>
        <dbReference type="Proteomes" id="UP001230156"/>
    </source>
</evidence>
<protein>
    <submittedName>
        <fullName evidence="1">Uncharacterized protein</fullName>
    </submittedName>
</protein>
<dbReference type="RefSeq" id="WP_379955639.1">
    <property type="nucleotide sequence ID" value="NZ_JAUYVI010000003.1"/>
</dbReference>
<keyword evidence="2" id="KW-1185">Reference proteome</keyword>
<evidence type="ECO:0000313" key="1">
    <source>
        <dbReference type="EMBL" id="MDQ7248192.1"/>
    </source>
</evidence>
<comment type="caution">
    <text evidence="1">The sequence shown here is derived from an EMBL/GenBank/DDBJ whole genome shotgun (WGS) entry which is preliminary data.</text>
</comment>
<dbReference type="EMBL" id="JAUYVI010000003">
    <property type="protein sequence ID" value="MDQ7248192.1"/>
    <property type="molecule type" value="Genomic_DNA"/>
</dbReference>
<sequence length="102" mass="10814">MRYLGGLRGAGTLRCGGQVLAPADYELDGYLVPPAGVAGSGEIRTAPEVLRKVFGRRDLELVTENGRSLSFRFSDKKLAAGDDAAHIDVTGGLPEAKNWRAA</sequence>